<comment type="caution">
    <text evidence="1">The sequence shown here is derived from an EMBL/GenBank/DDBJ whole genome shotgun (WGS) entry which is preliminary data.</text>
</comment>
<organism evidence="1 2">
    <name type="scientific">Undibacterium flavidum</name>
    <dbReference type="NCBI Taxonomy" id="2762297"/>
    <lineage>
        <taxon>Bacteria</taxon>
        <taxon>Pseudomonadati</taxon>
        <taxon>Pseudomonadota</taxon>
        <taxon>Betaproteobacteria</taxon>
        <taxon>Burkholderiales</taxon>
        <taxon>Oxalobacteraceae</taxon>
        <taxon>Undibacterium</taxon>
    </lineage>
</organism>
<dbReference type="EMBL" id="JACOGA010000002">
    <property type="protein sequence ID" value="MBC3872410.1"/>
    <property type="molecule type" value="Genomic_DNA"/>
</dbReference>
<gene>
    <name evidence="1" type="ORF">H8K55_02325</name>
</gene>
<name>A0ABR6Y713_9BURK</name>
<evidence type="ECO:0000313" key="2">
    <source>
        <dbReference type="Proteomes" id="UP000624279"/>
    </source>
</evidence>
<accession>A0ABR6Y713</accession>
<dbReference type="RefSeq" id="WP_186940415.1">
    <property type="nucleotide sequence ID" value="NZ_JACOGA010000002.1"/>
</dbReference>
<reference evidence="1 2" key="1">
    <citation type="submission" date="2020-08" db="EMBL/GenBank/DDBJ databases">
        <title>Novel species isolated from subtropical streams in China.</title>
        <authorList>
            <person name="Lu H."/>
        </authorList>
    </citation>
    <scope>NUCLEOTIDE SEQUENCE [LARGE SCALE GENOMIC DNA]</scope>
    <source>
        <strain evidence="1 2">LX15W</strain>
    </source>
</reference>
<evidence type="ECO:0000313" key="1">
    <source>
        <dbReference type="EMBL" id="MBC3872410.1"/>
    </source>
</evidence>
<sequence>MSNTTNVASTCESLFNDVNDLGSGVAAIGQLLRFGQHEAYPDVLDGIGVVLHHLGKTMSGLNGQFMDGGVYRNIRELEKKDEDARILQQHQADREKAIADIRAILSTATVSATAPAVDMQVAES</sequence>
<protein>
    <submittedName>
        <fullName evidence="1">Uncharacterized protein</fullName>
    </submittedName>
</protein>
<dbReference type="Proteomes" id="UP000624279">
    <property type="component" value="Unassembled WGS sequence"/>
</dbReference>
<keyword evidence="2" id="KW-1185">Reference proteome</keyword>
<proteinExistence type="predicted"/>